<dbReference type="Pfam" id="PF02577">
    <property type="entry name" value="BFN_dom"/>
    <property type="match status" value="1"/>
</dbReference>
<feature type="compositionally biased region" description="Acidic residues" evidence="1">
    <location>
        <begin position="188"/>
        <end position="204"/>
    </location>
</feature>
<dbReference type="OrthoDB" id="9788698at2"/>
<dbReference type="AlphaFoldDB" id="A0A347ZRD9"/>
<keyword evidence="4" id="KW-1185">Reference proteome</keyword>
<dbReference type="RefSeq" id="WP_116224699.1">
    <property type="nucleotide sequence ID" value="NZ_AP018437.1"/>
</dbReference>
<dbReference type="PROSITE" id="PS51658">
    <property type="entry name" value="BFN"/>
    <property type="match status" value="1"/>
</dbReference>
<dbReference type="Proteomes" id="UP000256388">
    <property type="component" value="Unassembled WGS sequence"/>
</dbReference>
<dbReference type="InterPro" id="IPR003729">
    <property type="entry name" value="Bi_nuclease_dom"/>
</dbReference>
<feature type="region of interest" description="Disordered" evidence="1">
    <location>
        <begin position="128"/>
        <end position="204"/>
    </location>
</feature>
<dbReference type="GO" id="GO:0004518">
    <property type="term" value="F:nuclease activity"/>
    <property type="evidence" value="ECO:0007669"/>
    <property type="project" value="InterPro"/>
</dbReference>
<accession>A0A347ZRD9</accession>
<protein>
    <recommendedName>
        <fullName evidence="2">BFN domain-containing protein</fullName>
    </recommendedName>
</protein>
<feature type="compositionally biased region" description="Acidic residues" evidence="1">
    <location>
        <begin position="136"/>
        <end position="148"/>
    </location>
</feature>
<evidence type="ECO:0000313" key="4">
    <source>
        <dbReference type="Proteomes" id="UP000256388"/>
    </source>
</evidence>
<evidence type="ECO:0000256" key="1">
    <source>
        <dbReference type="SAM" id="MobiDB-lite"/>
    </source>
</evidence>
<evidence type="ECO:0000313" key="3">
    <source>
        <dbReference type="EMBL" id="REG11575.1"/>
    </source>
</evidence>
<dbReference type="InterPro" id="IPR036104">
    <property type="entry name" value="BFN_sf"/>
</dbReference>
<sequence>MSELIELKIDSLRVSLTNQQRIVVLKQVDADRFLPIWIGPYEAEAITIALQEIEVSRPQTHDLLNNIITLLGGRITRVIISSLKDDIFFGTLMVEKDGEQIEVDSRPSDAIAIAVRAHVPILADPKVMEEASIVPEDIDDTSEEDEGRETENGSVEDSTRVSFSDDRLSVFEEYFKTKSDDDSSAHDDSDDDDSDEDTEEPDQD</sequence>
<dbReference type="EMBL" id="QUMS01000001">
    <property type="protein sequence ID" value="REG11575.1"/>
    <property type="molecule type" value="Genomic_DNA"/>
</dbReference>
<dbReference type="PANTHER" id="PTHR15160:SF1">
    <property type="entry name" value="VON HIPPEL-LINDAU DISEASE TUMOR SUPPRESSOR"/>
    <property type="match status" value="1"/>
</dbReference>
<organism evidence="3 4">
    <name type="scientific">Pelolinea submarina</name>
    <dbReference type="NCBI Taxonomy" id="913107"/>
    <lineage>
        <taxon>Bacteria</taxon>
        <taxon>Bacillati</taxon>
        <taxon>Chloroflexota</taxon>
        <taxon>Anaerolineae</taxon>
        <taxon>Anaerolineales</taxon>
        <taxon>Anaerolineaceae</taxon>
        <taxon>Pelolinea</taxon>
    </lineage>
</organism>
<gene>
    <name evidence="3" type="ORF">DFR64_1467</name>
</gene>
<comment type="caution">
    <text evidence="3">The sequence shown here is derived from an EMBL/GenBank/DDBJ whole genome shotgun (WGS) entry which is preliminary data.</text>
</comment>
<evidence type="ECO:0000259" key="2">
    <source>
        <dbReference type="PROSITE" id="PS51658"/>
    </source>
</evidence>
<dbReference type="PANTHER" id="PTHR15160">
    <property type="entry name" value="VON HIPPEL-LINDAU PROTEIN"/>
    <property type="match status" value="1"/>
</dbReference>
<dbReference type="Gene3D" id="3.10.690.10">
    <property type="entry name" value="Bifunctional nuclease domain"/>
    <property type="match status" value="1"/>
</dbReference>
<feature type="domain" description="BFN" evidence="2">
    <location>
        <begin position="4"/>
        <end position="135"/>
    </location>
</feature>
<feature type="compositionally biased region" description="Basic and acidic residues" evidence="1">
    <location>
        <begin position="157"/>
        <end position="187"/>
    </location>
</feature>
<name>A0A347ZRD9_9CHLR</name>
<dbReference type="SUPFAM" id="SSF103256">
    <property type="entry name" value="Hypothetical protein TM0160"/>
    <property type="match status" value="1"/>
</dbReference>
<proteinExistence type="predicted"/>
<reference evidence="3 4" key="1">
    <citation type="submission" date="2018-08" db="EMBL/GenBank/DDBJ databases">
        <title>Genomic Encyclopedia of Type Strains, Phase IV (KMG-IV): sequencing the most valuable type-strain genomes for metagenomic binning, comparative biology and taxonomic classification.</title>
        <authorList>
            <person name="Goeker M."/>
        </authorList>
    </citation>
    <scope>NUCLEOTIDE SEQUENCE [LARGE SCALE GENOMIC DNA]</scope>
    <source>
        <strain evidence="3 4">DSM 23923</strain>
    </source>
</reference>